<organism evidence="1 2">
    <name type="scientific">Actinosynnema pretiosum</name>
    <dbReference type="NCBI Taxonomy" id="42197"/>
    <lineage>
        <taxon>Bacteria</taxon>
        <taxon>Bacillati</taxon>
        <taxon>Actinomycetota</taxon>
        <taxon>Actinomycetes</taxon>
        <taxon>Pseudonocardiales</taxon>
        <taxon>Pseudonocardiaceae</taxon>
        <taxon>Actinosynnema</taxon>
    </lineage>
</organism>
<evidence type="ECO:0000313" key="2">
    <source>
        <dbReference type="Proteomes" id="UP000218505"/>
    </source>
</evidence>
<proteinExistence type="predicted"/>
<dbReference type="EMBL" id="CP023445">
    <property type="protein sequence ID" value="ATE58181.1"/>
    <property type="molecule type" value="Genomic_DNA"/>
</dbReference>
<dbReference type="KEGG" id="apre:CNX65_14995"/>
<keyword evidence="2" id="KW-1185">Reference proteome</keyword>
<gene>
    <name evidence="1" type="ORF">CNX65_14995</name>
</gene>
<sequence>MRAVVEVFPFDVFALWPAERVTEYGWRRLAGGLPRARVGTILKRIAECNDQDPDGDRPPRPGEPVASLLHGLLTYESPYAQGGLLVEDSATGVVFAPGCCSGIDEWRGWCDVLDGRGDAFFGHDPDARVSLDGDVVRLTLDAEAADSPVIDVPVAELGALLAGVERDLADFSAQAGRWTKDHLPAHAPRVNAALARLLDV</sequence>
<reference evidence="1" key="1">
    <citation type="submission" date="2017-09" db="EMBL/GenBank/DDBJ databases">
        <title>Complete Genome Sequence of ansamitocin-producing Bacterium Actinosynnema pretiosum X47.</title>
        <authorList>
            <person name="Cao G."/>
            <person name="Zong G."/>
            <person name="Zhong C."/>
            <person name="Fu J."/>
        </authorList>
    </citation>
    <scope>NUCLEOTIDE SEQUENCE [LARGE SCALE GENOMIC DNA]</scope>
    <source>
        <strain evidence="1">X47</strain>
    </source>
</reference>
<protein>
    <submittedName>
        <fullName evidence="1">Uncharacterized protein</fullName>
    </submittedName>
</protein>
<accession>A0A290ZGQ6</accession>
<name>A0A290ZGQ6_9PSEU</name>
<dbReference type="Proteomes" id="UP000218505">
    <property type="component" value="Chromosome"/>
</dbReference>
<evidence type="ECO:0000313" key="1">
    <source>
        <dbReference type="EMBL" id="ATE58181.1"/>
    </source>
</evidence>
<dbReference type="AlphaFoldDB" id="A0A290ZGQ6"/>